<dbReference type="PIRSF" id="PIRSF000904">
    <property type="entry name" value="FBPtase_SBPase"/>
    <property type="match status" value="1"/>
</dbReference>
<comment type="caution">
    <text evidence="12">Lacks conserved residue(s) required for the propagation of feature annotation.</text>
</comment>
<evidence type="ECO:0000256" key="10">
    <source>
        <dbReference type="ARBA" id="ARBA00072069"/>
    </source>
</evidence>
<comment type="cofactor">
    <cofactor evidence="12">
        <name>Mg(2+)</name>
        <dbReference type="ChEBI" id="CHEBI:18420"/>
    </cofactor>
    <text evidence="12">Binds 2 magnesium ions per subunit.</text>
</comment>
<gene>
    <name evidence="12" type="primary">fbp</name>
    <name evidence="16" type="ORF">A3F34_01635</name>
</gene>
<dbReference type="GO" id="GO:0006094">
    <property type="term" value="P:gluconeogenesis"/>
    <property type="evidence" value="ECO:0007669"/>
    <property type="project" value="UniProtKB-UniRule"/>
</dbReference>
<dbReference type="InterPro" id="IPR000146">
    <property type="entry name" value="FBPase_class-1"/>
</dbReference>
<keyword evidence="7 12" id="KW-0378">Hydrolase</keyword>
<evidence type="ECO:0000256" key="9">
    <source>
        <dbReference type="ARBA" id="ARBA00023277"/>
    </source>
</evidence>
<feature type="binding site" evidence="12">
    <location>
        <position position="265"/>
    </location>
    <ligand>
        <name>Mg(2+)</name>
        <dbReference type="ChEBI" id="CHEBI:18420"/>
        <label>2</label>
    </ligand>
</feature>
<dbReference type="PANTHER" id="PTHR11556">
    <property type="entry name" value="FRUCTOSE-1,6-BISPHOSPHATASE-RELATED"/>
    <property type="match status" value="1"/>
</dbReference>
<dbReference type="Pfam" id="PF00316">
    <property type="entry name" value="FBPase"/>
    <property type="match status" value="1"/>
</dbReference>
<comment type="similarity">
    <text evidence="3 12 13">Belongs to the FBPase class 1 family.</text>
</comment>
<dbReference type="SUPFAM" id="SSF56655">
    <property type="entry name" value="Carbohydrate phosphatase"/>
    <property type="match status" value="1"/>
</dbReference>
<sequence>MYQKVTTLTEYLLQEEQKFEKATGSFTLLMTTIENAAKIISSHIRRNGLVDLMGSTNKKNIFQEDVQKLDEFADITIAQSLEACGQVYAYSSEEMDQPKFLPKNHGEYVVFYDPLDGSNNIDVNINIGTIFSIYHKSKNLLIPGSNQVAAGYISYGPSVMFVYTSGSGVNGFTLDPSIGAFLLSHPNMKIPKSGNIYTINESYFPFYPEYLQRYLKYIKVKKNPYTLRYATVMVADVHRILCKGGIFLYPENSKAPKGKLRLLYEVNPMSFIMQQAQGSCFSMGKHPLSITPESFESRVPIALGSKEQIDEFAKYYDSRI</sequence>
<dbReference type="Gene3D" id="3.30.540.10">
    <property type="entry name" value="Fructose-1,6-Bisphosphatase, subunit A, domain 1"/>
    <property type="match status" value="1"/>
</dbReference>
<dbReference type="GO" id="GO:0030388">
    <property type="term" value="P:fructose 1,6-bisphosphate metabolic process"/>
    <property type="evidence" value="ECO:0007669"/>
    <property type="project" value="TreeGrafter"/>
</dbReference>
<feature type="binding site" evidence="12">
    <location>
        <position position="116"/>
    </location>
    <ligand>
        <name>Mg(2+)</name>
        <dbReference type="ChEBI" id="CHEBI:18420"/>
        <label>2</label>
    </ligand>
</feature>
<feature type="domain" description="Fructose-1-6-bisphosphatase class I N-terminal" evidence="14">
    <location>
        <begin position="7"/>
        <end position="186"/>
    </location>
</feature>
<feature type="binding site" evidence="12">
    <location>
        <position position="200"/>
    </location>
    <ligand>
        <name>substrate</name>
    </ligand>
</feature>
<dbReference type="CDD" id="cd00354">
    <property type="entry name" value="FBPase"/>
    <property type="match status" value="1"/>
</dbReference>
<feature type="binding site" evidence="12">
    <location>
        <position position="93"/>
    </location>
    <ligand>
        <name>Mg(2+)</name>
        <dbReference type="ChEBI" id="CHEBI:18420"/>
        <label>1</label>
    </ligand>
</feature>
<dbReference type="GO" id="GO:0006002">
    <property type="term" value="P:fructose 6-phosphate metabolic process"/>
    <property type="evidence" value="ECO:0007669"/>
    <property type="project" value="TreeGrafter"/>
</dbReference>
<comment type="caution">
    <text evidence="16">The sequence shown here is derived from an EMBL/GenBank/DDBJ whole genome shotgun (WGS) entry which is preliminary data.</text>
</comment>
<dbReference type="NCBIfam" id="NF006778">
    <property type="entry name" value="PRK09293.1-1"/>
    <property type="match status" value="1"/>
</dbReference>
<dbReference type="EMBL" id="MGAE01000055">
    <property type="protein sequence ID" value="OGK38520.1"/>
    <property type="molecule type" value="Genomic_DNA"/>
</dbReference>
<organism evidence="16 17">
    <name type="scientific">Candidatus Roizmanbacteria bacterium RIFCSPHIGHO2_12_FULL_44_10</name>
    <dbReference type="NCBI Taxonomy" id="1802054"/>
    <lineage>
        <taxon>Bacteria</taxon>
        <taxon>Candidatus Roizmaniibacteriota</taxon>
    </lineage>
</organism>
<evidence type="ECO:0000256" key="6">
    <source>
        <dbReference type="ARBA" id="ARBA00022723"/>
    </source>
</evidence>
<evidence type="ECO:0000313" key="17">
    <source>
        <dbReference type="Proteomes" id="UP000179024"/>
    </source>
</evidence>
<dbReference type="Proteomes" id="UP000179024">
    <property type="component" value="Unassembled WGS sequence"/>
</dbReference>
<dbReference type="GO" id="GO:0000287">
    <property type="term" value="F:magnesium ion binding"/>
    <property type="evidence" value="ECO:0007669"/>
    <property type="project" value="UniProtKB-UniRule"/>
</dbReference>
<dbReference type="InterPro" id="IPR044015">
    <property type="entry name" value="FBPase_C_dom"/>
</dbReference>
<evidence type="ECO:0000256" key="5">
    <source>
        <dbReference type="ARBA" id="ARBA00022490"/>
    </source>
</evidence>
<dbReference type="PROSITE" id="PS00124">
    <property type="entry name" value="FBPASE"/>
    <property type="match status" value="1"/>
</dbReference>
<evidence type="ECO:0000256" key="4">
    <source>
        <dbReference type="ARBA" id="ARBA00013093"/>
    </source>
</evidence>
<dbReference type="EC" id="3.1.3.11" evidence="4 12"/>
<comment type="catalytic activity">
    <reaction evidence="1 12">
        <text>beta-D-fructose 1,6-bisphosphate + H2O = beta-D-fructose 6-phosphate + phosphate</text>
        <dbReference type="Rhea" id="RHEA:11064"/>
        <dbReference type="ChEBI" id="CHEBI:15377"/>
        <dbReference type="ChEBI" id="CHEBI:32966"/>
        <dbReference type="ChEBI" id="CHEBI:43474"/>
        <dbReference type="ChEBI" id="CHEBI:57634"/>
        <dbReference type="EC" id="3.1.3.11"/>
    </reaction>
</comment>
<protein>
    <recommendedName>
        <fullName evidence="10 12">Fructose-1,6-bisphosphatase class 1</fullName>
        <shortName evidence="12">FBPase class 1</shortName>
        <ecNumber evidence="4 12">3.1.3.11</ecNumber>
    </recommendedName>
    <alternativeName>
        <fullName evidence="11 12">D-fructose-1,6-bisphosphate 1-phosphohydrolase class 1</fullName>
    </alternativeName>
</protein>
<dbReference type="PANTHER" id="PTHR11556:SF35">
    <property type="entry name" value="SEDOHEPTULOSE-1,7-BISPHOSPHATASE, CHLOROPLASTIC"/>
    <property type="match status" value="1"/>
</dbReference>
<keyword evidence="9 12" id="KW-0119">Carbohydrate metabolism</keyword>
<comment type="pathway">
    <text evidence="2">Carbohydrate biosynthesis; Calvin cycle.</text>
</comment>
<dbReference type="FunFam" id="3.30.540.10:FF:000002">
    <property type="entry name" value="Fructose-1,6-bisphosphatase class 1"/>
    <property type="match status" value="1"/>
</dbReference>
<comment type="subcellular location">
    <subcellularLocation>
        <location evidence="12">Cytoplasm</location>
    </subcellularLocation>
</comment>
<evidence type="ECO:0000259" key="14">
    <source>
        <dbReference type="Pfam" id="PF00316"/>
    </source>
</evidence>
<name>A0A1F7I599_9BACT</name>
<feature type="binding site" evidence="12">
    <location>
        <position position="229"/>
    </location>
    <ligand>
        <name>substrate</name>
    </ligand>
</feature>
<evidence type="ECO:0000256" key="8">
    <source>
        <dbReference type="ARBA" id="ARBA00022842"/>
    </source>
</evidence>
<evidence type="ECO:0000256" key="11">
    <source>
        <dbReference type="ARBA" id="ARBA00081210"/>
    </source>
</evidence>
<dbReference type="InterPro" id="IPR020548">
    <property type="entry name" value="Fructose_bisphosphatase_AS"/>
</dbReference>
<dbReference type="Gene3D" id="3.40.190.80">
    <property type="match status" value="1"/>
</dbReference>
<evidence type="ECO:0000256" key="1">
    <source>
        <dbReference type="ARBA" id="ARBA00001273"/>
    </source>
</evidence>
<dbReference type="PRINTS" id="PR00115">
    <property type="entry name" value="F16BPHPHTASE"/>
</dbReference>
<dbReference type="HAMAP" id="MF_01855">
    <property type="entry name" value="FBPase_class1"/>
    <property type="match status" value="1"/>
</dbReference>
<evidence type="ECO:0000313" key="16">
    <source>
        <dbReference type="EMBL" id="OGK38520.1"/>
    </source>
</evidence>
<feature type="binding site" evidence="12">
    <location>
        <position position="113"/>
    </location>
    <ligand>
        <name>Mg(2+)</name>
        <dbReference type="ChEBI" id="CHEBI:18420"/>
        <label>1</label>
    </ligand>
</feature>
<evidence type="ECO:0000259" key="15">
    <source>
        <dbReference type="Pfam" id="PF18913"/>
    </source>
</evidence>
<keyword evidence="5 12" id="KW-0963">Cytoplasm</keyword>
<evidence type="ECO:0000256" key="12">
    <source>
        <dbReference type="HAMAP-Rule" id="MF_01855"/>
    </source>
</evidence>
<dbReference type="PIRSF" id="PIRSF500210">
    <property type="entry name" value="FBPtase"/>
    <property type="match status" value="1"/>
</dbReference>
<evidence type="ECO:0000256" key="2">
    <source>
        <dbReference type="ARBA" id="ARBA00005215"/>
    </source>
</evidence>
<evidence type="ECO:0000256" key="7">
    <source>
        <dbReference type="ARBA" id="ARBA00022801"/>
    </source>
</evidence>
<feature type="binding site" evidence="12">
    <location>
        <position position="113"/>
    </location>
    <ligand>
        <name>Mg(2+)</name>
        <dbReference type="ChEBI" id="CHEBI:18420"/>
        <label>2</label>
    </ligand>
</feature>
<proteinExistence type="inferred from homology"/>
<accession>A0A1F7I599</accession>
<feature type="binding site" evidence="12">
    <location>
        <position position="259"/>
    </location>
    <ligand>
        <name>substrate</name>
    </ligand>
</feature>
<dbReference type="AlphaFoldDB" id="A0A1F7I599"/>
<dbReference type="GO" id="GO:0006000">
    <property type="term" value="P:fructose metabolic process"/>
    <property type="evidence" value="ECO:0007669"/>
    <property type="project" value="TreeGrafter"/>
</dbReference>
<keyword evidence="6 12" id="KW-0479">Metal-binding</keyword>
<keyword evidence="8 12" id="KW-0460">Magnesium</keyword>
<dbReference type="InterPro" id="IPR033391">
    <property type="entry name" value="FBPase_N"/>
</dbReference>
<comment type="subunit">
    <text evidence="12">Homotetramer.</text>
</comment>
<evidence type="ECO:0000256" key="3">
    <source>
        <dbReference type="ARBA" id="ARBA00010941"/>
    </source>
</evidence>
<dbReference type="GO" id="GO:0005986">
    <property type="term" value="P:sucrose biosynthetic process"/>
    <property type="evidence" value="ECO:0007669"/>
    <property type="project" value="TreeGrafter"/>
</dbReference>
<reference evidence="16 17" key="1">
    <citation type="journal article" date="2016" name="Nat. Commun.">
        <title>Thousands of microbial genomes shed light on interconnected biogeochemical processes in an aquifer system.</title>
        <authorList>
            <person name="Anantharaman K."/>
            <person name="Brown C.T."/>
            <person name="Hug L.A."/>
            <person name="Sharon I."/>
            <person name="Castelle C.J."/>
            <person name="Probst A.J."/>
            <person name="Thomas B.C."/>
            <person name="Singh A."/>
            <person name="Wilkins M.J."/>
            <person name="Karaoz U."/>
            <person name="Brodie E.L."/>
            <person name="Williams K.H."/>
            <person name="Hubbard S.S."/>
            <person name="Banfield J.F."/>
        </authorList>
    </citation>
    <scope>NUCLEOTIDE SEQUENCE [LARGE SCALE GENOMIC DNA]</scope>
</reference>
<dbReference type="GO" id="GO:0042132">
    <property type="term" value="F:fructose 1,6-bisphosphate 1-phosphatase activity"/>
    <property type="evidence" value="ECO:0007669"/>
    <property type="project" value="UniProtKB-UniRule"/>
</dbReference>
<feature type="binding site" evidence="12">
    <location>
        <position position="115"/>
    </location>
    <ligand>
        <name>Mg(2+)</name>
        <dbReference type="ChEBI" id="CHEBI:18420"/>
        <label>1</label>
    </ligand>
</feature>
<feature type="domain" description="Fructose-1-6-bisphosphatase class 1 C-terminal" evidence="15">
    <location>
        <begin position="190"/>
        <end position="316"/>
    </location>
</feature>
<dbReference type="GO" id="GO:0005829">
    <property type="term" value="C:cytosol"/>
    <property type="evidence" value="ECO:0007669"/>
    <property type="project" value="TreeGrafter"/>
</dbReference>
<evidence type="ECO:0000256" key="13">
    <source>
        <dbReference type="RuleBase" id="RU000508"/>
    </source>
</evidence>
<dbReference type="InterPro" id="IPR028343">
    <property type="entry name" value="FBPtase"/>
</dbReference>
<dbReference type="Pfam" id="PF18913">
    <property type="entry name" value="FBPase_C"/>
    <property type="match status" value="1"/>
</dbReference>